<keyword evidence="18" id="KW-1185">Reference proteome</keyword>
<dbReference type="SUPFAM" id="SSF52540">
    <property type="entry name" value="P-loop containing nucleoside triphosphate hydrolases"/>
    <property type="match status" value="1"/>
</dbReference>
<dbReference type="Pfam" id="PF25497">
    <property type="entry name" value="COR-B"/>
    <property type="match status" value="1"/>
</dbReference>
<evidence type="ECO:0000256" key="5">
    <source>
        <dbReference type="ARBA" id="ARBA00022679"/>
    </source>
</evidence>
<dbReference type="GO" id="GO:0005737">
    <property type="term" value="C:cytoplasm"/>
    <property type="evidence" value="ECO:0007669"/>
    <property type="project" value="UniProtKB-ARBA"/>
</dbReference>
<evidence type="ECO:0000256" key="4">
    <source>
        <dbReference type="ARBA" id="ARBA00022614"/>
    </source>
</evidence>
<evidence type="ECO:0000313" key="18">
    <source>
        <dbReference type="Proteomes" id="UP000887568"/>
    </source>
</evidence>
<evidence type="ECO:0000256" key="7">
    <source>
        <dbReference type="ARBA" id="ARBA00022741"/>
    </source>
</evidence>
<dbReference type="Pfam" id="PF16095">
    <property type="entry name" value="COR-A"/>
    <property type="match status" value="1"/>
</dbReference>
<dbReference type="InterPro" id="IPR003591">
    <property type="entry name" value="Leu-rich_rpt_typical-subtyp"/>
</dbReference>
<feature type="region of interest" description="Disordered" evidence="14">
    <location>
        <begin position="1305"/>
        <end position="1340"/>
    </location>
</feature>
<dbReference type="InterPro" id="IPR032171">
    <property type="entry name" value="COR-A"/>
</dbReference>
<dbReference type="PROSITE" id="PS00107">
    <property type="entry name" value="PROTEIN_KINASE_ATP"/>
    <property type="match status" value="1"/>
</dbReference>
<dbReference type="Gene3D" id="3.30.200.20">
    <property type="entry name" value="Phosphorylase Kinase, domain 1"/>
    <property type="match status" value="1"/>
</dbReference>
<dbReference type="InterPro" id="IPR032675">
    <property type="entry name" value="LRR_dom_sf"/>
</dbReference>
<proteinExistence type="predicted"/>
<dbReference type="GO" id="GO:0005525">
    <property type="term" value="F:GTP binding"/>
    <property type="evidence" value="ECO:0007669"/>
    <property type="project" value="UniProtKB-KW"/>
</dbReference>
<keyword evidence="5" id="KW-0808">Transferase</keyword>
<dbReference type="Proteomes" id="UP000887568">
    <property type="component" value="Unplaced"/>
</dbReference>
<evidence type="ECO:0000256" key="10">
    <source>
        <dbReference type="ARBA" id="ARBA00023134"/>
    </source>
</evidence>
<evidence type="ECO:0000313" key="17">
    <source>
        <dbReference type="EnsemblMetazoa" id="XP_038067103.1"/>
    </source>
</evidence>
<dbReference type="Gene3D" id="3.30.70.1390">
    <property type="entry name" value="ROC domain from the Parkinson's disease-associated leucine-rich repeat kinase 2"/>
    <property type="match status" value="1"/>
</dbReference>
<dbReference type="InterPro" id="IPR027417">
    <property type="entry name" value="P-loop_NTPase"/>
</dbReference>
<dbReference type="Pfam" id="PF13855">
    <property type="entry name" value="LRR_8"/>
    <property type="match status" value="1"/>
</dbReference>
<dbReference type="InterPro" id="IPR036322">
    <property type="entry name" value="WD40_repeat_dom_sf"/>
</dbReference>
<evidence type="ECO:0000256" key="8">
    <source>
        <dbReference type="ARBA" id="ARBA00022777"/>
    </source>
</evidence>
<feature type="binding site" evidence="13">
    <location>
        <position position="1293"/>
    </location>
    <ligand>
        <name>ATP</name>
        <dbReference type="ChEBI" id="CHEBI:30616"/>
    </ligand>
</feature>
<dbReference type="InterPro" id="IPR056602">
    <property type="entry name" value="Beta-prop_LRRK2"/>
</dbReference>
<evidence type="ECO:0000259" key="16">
    <source>
        <dbReference type="PROSITE" id="PS51424"/>
    </source>
</evidence>
<dbReference type="PANTHER" id="PTHR48005">
    <property type="entry name" value="LEUCINE RICH REPEAT KINASE 2"/>
    <property type="match status" value="1"/>
</dbReference>
<feature type="compositionally biased region" description="Polar residues" evidence="14">
    <location>
        <begin position="1939"/>
        <end position="1953"/>
    </location>
</feature>
<dbReference type="GeneID" id="119737081"/>
<dbReference type="EC" id="2.7.11.1" evidence="2"/>
<dbReference type="SMART" id="SM00364">
    <property type="entry name" value="LRR_BAC"/>
    <property type="match status" value="6"/>
</dbReference>
<dbReference type="EnsemblMetazoa" id="XM_038211175.1">
    <property type="protein sequence ID" value="XP_038067103.1"/>
    <property type="gene ID" value="LOC119737081"/>
</dbReference>
<dbReference type="Pfam" id="PF23748">
    <property type="entry name" value="Beta-prop_LRRK2"/>
    <property type="match status" value="1"/>
</dbReference>
<dbReference type="GO" id="GO:0005524">
    <property type="term" value="F:ATP binding"/>
    <property type="evidence" value="ECO:0007669"/>
    <property type="project" value="UniProtKB-UniRule"/>
</dbReference>
<keyword evidence="6" id="KW-0677">Repeat</keyword>
<dbReference type="SMART" id="SM00220">
    <property type="entry name" value="S_TKc"/>
    <property type="match status" value="1"/>
</dbReference>
<dbReference type="GO" id="GO:0004674">
    <property type="term" value="F:protein serine/threonine kinase activity"/>
    <property type="evidence" value="ECO:0007669"/>
    <property type="project" value="UniProtKB-KW"/>
</dbReference>
<dbReference type="InterPro" id="IPR000719">
    <property type="entry name" value="Prot_kinase_dom"/>
</dbReference>
<dbReference type="SUPFAM" id="SSF56112">
    <property type="entry name" value="Protein kinase-like (PK-like)"/>
    <property type="match status" value="1"/>
</dbReference>
<keyword evidence="9 13" id="KW-0067">ATP-binding</keyword>
<dbReference type="Gene3D" id="1.10.510.10">
    <property type="entry name" value="Transferase(Phosphotransferase) domain 1"/>
    <property type="match status" value="1"/>
</dbReference>
<evidence type="ECO:0000256" key="14">
    <source>
        <dbReference type="SAM" id="MobiDB-lite"/>
    </source>
</evidence>
<evidence type="ECO:0000256" key="13">
    <source>
        <dbReference type="PROSITE-ProRule" id="PRU10141"/>
    </source>
</evidence>
<feature type="compositionally biased region" description="Acidic residues" evidence="14">
    <location>
        <begin position="1906"/>
        <end position="1917"/>
    </location>
</feature>
<evidence type="ECO:0000256" key="12">
    <source>
        <dbReference type="ARBA" id="ARBA00048679"/>
    </source>
</evidence>
<evidence type="ECO:0000256" key="1">
    <source>
        <dbReference type="ARBA" id="ARBA00001946"/>
    </source>
</evidence>
<dbReference type="PROSITE" id="PS00108">
    <property type="entry name" value="PROTEIN_KINASE_ST"/>
    <property type="match status" value="1"/>
</dbReference>
<evidence type="ECO:0000256" key="11">
    <source>
        <dbReference type="ARBA" id="ARBA00047899"/>
    </source>
</evidence>
<dbReference type="InterPro" id="IPR036770">
    <property type="entry name" value="Ankyrin_rpt-contain_sf"/>
</dbReference>
<dbReference type="Gene3D" id="3.80.10.10">
    <property type="entry name" value="Ribonuclease Inhibitor"/>
    <property type="match status" value="3"/>
</dbReference>
<dbReference type="InterPro" id="IPR020859">
    <property type="entry name" value="ROC"/>
</dbReference>
<dbReference type="RefSeq" id="XP_038067103.1">
    <property type="nucleotide sequence ID" value="XM_038211175.1"/>
</dbReference>
<feature type="region of interest" description="Disordered" evidence="14">
    <location>
        <begin position="1906"/>
        <end position="1988"/>
    </location>
</feature>
<dbReference type="Pfam" id="PF13637">
    <property type="entry name" value="Ank_4"/>
    <property type="match status" value="1"/>
</dbReference>
<name>A0A914ATV5_PATMI</name>
<dbReference type="Gene3D" id="1.25.40.20">
    <property type="entry name" value="Ankyrin repeat-containing domain"/>
    <property type="match status" value="1"/>
</dbReference>
<dbReference type="InterPro" id="IPR001611">
    <property type="entry name" value="Leu-rich_rpt"/>
</dbReference>
<protein>
    <recommendedName>
        <fullName evidence="2">non-specific serine/threonine protein kinase</fullName>
        <ecNumber evidence="2">2.7.11.1</ecNumber>
    </recommendedName>
</protein>
<dbReference type="InterPro" id="IPR011009">
    <property type="entry name" value="Kinase-like_dom_sf"/>
</dbReference>
<feature type="compositionally biased region" description="Basic and acidic residues" evidence="14">
    <location>
        <begin position="1312"/>
        <end position="1329"/>
    </location>
</feature>
<dbReference type="PANTHER" id="PTHR48005:SF13">
    <property type="entry name" value="SERINE_THREONINE-PROTEIN KINASE DDB_G0278509-RELATED"/>
    <property type="match status" value="1"/>
</dbReference>
<dbReference type="InterPro" id="IPR017441">
    <property type="entry name" value="Protein_kinase_ATP_BS"/>
</dbReference>
<dbReference type="SUPFAM" id="SSF48403">
    <property type="entry name" value="Ankyrin repeat"/>
    <property type="match status" value="1"/>
</dbReference>
<dbReference type="OMA" id="GEEVIWC"/>
<keyword evidence="8" id="KW-0418">Kinase</keyword>
<keyword evidence="4" id="KW-0433">Leucine-rich repeat</keyword>
<accession>A0A914ATV5</accession>
<dbReference type="Pfam" id="PF08477">
    <property type="entry name" value="Roc"/>
    <property type="match status" value="1"/>
</dbReference>
<dbReference type="InterPro" id="IPR051420">
    <property type="entry name" value="Ser_Thr_Kinases_DiverseReg"/>
</dbReference>
<dbReference type="GO" id="GO:0009966">
    <property type="term" value="P:regulation of signal transduction"/>
    <property type="evidence" value="ECO:0007669"/>
    <property type="project" value="UniProtKB-ARBA"/>
</dbReference>
<dbReference type="Pfam" id="PF00069">
    <property type="entry name" value="Pkinase"/>
    <property type="match status" value="1"/>
</dbReference>
<keyword evidence="7 13" id="KW-0547">Nucleotide-binding</keyword>
<feature type="compositionally biased region" description="Basic and acidic residues" evidence="14">
    <location>
        <begin position="1970"/>
        <end position="1988"/>
    </location>
</feature>
<evidence type="ECO:0000256" key="9">
    <source>
        <dbReference type="ARBA" id="ARBA00022840"/>
    </source>
</evidence>
<dbReference type="SUPFAM" id="SSF50978">
    <property type="entry name" value="WD40 repeat-like"/>
    <property type="match status" value="1"/>
</dbReference>
<organism evidence="17 18">
    <name type="scientific">Patiria miniata</name>
    <name type="common">Bat star</name>
    <name type="synonym">Asterina miniata</name>
    <dbReference type="NCBI Taxonomy" id="46514"/>
    <lineage>
        <taxon>Eukaryota</taxon>
        <taxon>Metazoa</taxon>
        <taxon>Echinodermata</taxon>
        <taxon>Eleutherozoa</taxon>
        <taxon>Asterozoa</taxon>
        <taxon>Asteroidea</taxon>
        <taxon>Valvatacea</taxon>
        <taxon>Valvatida</taxon>
        <taxon>Asterinidae</taxon>
        <taxon>Patiria</taxon>
    </lineage>
</organism>
<reference evidence="17" key="1">
    <citation type="submission" date="2022-11" db="UniProtKB">
        <authorList>
            <consortium name="EnsemblMetazoa"/>
        </authorList>
    </citation>
    <scope>IDENTIFICATION</scope>
</reference>
<dbReference type="InterPro" id="IPR008271">
    <property type="entry name" value="Ser/Thr_kinase_AS"/>
</dbReference>
<dbReference type="PROSITE" id="PS50011">
    <property type="entry name" value="PROTEIN_KINASE_DOM"/>
    <property type="match status" value="1"/>
</dbReference>
<comment type="catalytic activity">
    <reaction evidence="12">
        <text>L-seryl-[protein] + ATP = O-phospho-L-seryl-[protein] + ADP + H(+)</text>
        <dbReference type="Rhea" id="RHEA:17989"/>
        <dbReference type="Rhea" id="RHEA-COMP:9863"/>
        <dbReference type="Rhea" id="RHEA-COMP:11604"/>
        <dbReference type="ChEBI" id="CHEBI:15378"/>
        <dbReference type="ChEBI" id="CHEBI:29999"/>
        <dbReference type="ChEBI" id="CHEBI:30616"/>
        <dbReference type="ChEBI" id="CHEBI:83421"/>
        <dbReference type="ChEBI" id="CHEBI:456216"/>
        <dbReference type="EC" id="2.7.11.1"/>
    </reaction>
</comment>
<dbReference type="SUPFAM" id="SSF52058">
    <property type="entry name" value="L domain-like"/>
    <property type="match status" value="1"/>
</dbReference>
<evidence type="ECO:0000256" key="6">
    <source>
        <dbReference type="ARBA" id="ARBA00022737"/>
    </source>
</evidence>
<evidence type="ECO:0000259" key="15">
    <source>
        <dbReference type="PROSITE" id="PS50011"/>
    </source>
</evidence>
<feature type="domain" description="Roc" evidence="16">
    <location>
        <begin position="636"/>
        <end position="836"/>
    </location>
</feature>
<dbReference type="PROSITE" id="PS51450">
    <property type="entry name" value="LRR"/>
    <property type="match status" value="5"/>
</dbReference>
<dbReference type="InterPro" id="IPR002110">
    <property type="entry name" value="Ankyrin_rpt"/>
</dbReference>
<dbReference type="SMART" id="SM00369">
    <property type="entry name" value="LRR_TYP"/>
    <property type="match status" value="8"/>
</dbReference>
<dbReference type="OrthoDB" id="1866797at2759"/>
<comment type="catalytic activity">
    <reaction evidence="11">
        <text>L-threonyl-[protein] + ATP = O-phospho-L-threonyl-[protein] + ADP + H(+)</text>
        <dbReference type="Rhea" id="RHEA:46608"/>
        <dbReference type="Rhea" id="RHEA-COMP:11060"/>
        <dbReference type="Rhea" id="RHEA-COMP:11605"/>
        <dbReference type="ChEBI" id="CHEBI:15378"/>
        <dbReference type="ChEBI" id="CHEBI:30013"/>
        <dbReference type="ChEBI" id="CHEBI:30616"/>
        <dbReference type="ChEBI" id="CHEBI:61977"/>
        <dbReference type="ChEBI" id="CHEBI:456216"/>
        <dbReference type="EC" id="2.7.11.1"/>
    </reaction>
</comment>
<keyword evidence="10" id="KW-0342">GTP-binding</keyword>
<dbReference type="InterPro" id="IPR057263">
    <property type="entry name" value="COR-B"/>
</dbReference>
<dbReference type="Gene3D" id="3.40.50.300">
    <property type="entry name" value="P-loop containing nucleotide triphosphate hydrolases"/>
    <property type="match status" value="1"/>
</dbReference>
<feature type="domain" description="Protein kinase" evidence="15">
    <location>
        <begin position="1266"/>
        <end position="1593"/>
    </location>
</feature>
<keyword evidence="3" id="KW-0723">Serine/threonine-protein kinase</keyword>
<sequence length="2119" mass="239659">MATDDGFSTDMTEVLAEALLDNLRQKPTSEVARFLQTFSEDARRHLFRFTEGNENRHSFPYPFLQVACQYAKIDAVLMLLSYGADPSLRTEKEGTALEVASRHGRLDMIKKLIEWEPKLIEDRDIVKDLLAIACFAGHQDITEFWLTKLKAMKNGEAICKDDFVGTNDPLIAACRGEHYGLAIHLLETQVTVITRETALRTGLKFNPILQMWCEKETDETQENERCDAKWSGRHLHYFDAAWLTRNPDLKRTLVRINLSHNALSSIPAVLLWELPCLESLDVSHNNLAELPGPETLEVLKETRLTNLKVSHNILQFPVLEIFMHPVLETLDLSHNKITSLNHKRFPSELVLPAEDEKVWKCSNLMSLNVSSNSILRIPQYINAAKNLKKLNVSHNRLNKLPAPWDCPLATFNAAHNFITDVPDMHGYWSRSLTNLDFSYNMLPEIPWTICQLTALNCLKLTNNHISKLPDPESWSIYSLRDLILSCNRLVFVENTAPASPKRKSSNLSAKLNFKRDSGVSSTTFYSDSSSAGSDSATTIVFPECFSDCLMTLDLKNNRLRDVPPSLSNLSYLQKLDLSGNTGIEKLPDTMAKLKNLYSLNLSGLKIKEPASVVSIMQEKEHKTRKILEKLNERFLKCSPYRGMKLMLVGPEKCGKTSVLSCLTKREPDDDLGVNICSWTLQDPARLVVKPSLKKKLFHPKPDQSTSGQNDVHFSAWDLKGGEMNSIIHQSFFTARALYLLVWDLRDRLDGVEKLRPWLLNIQSRAPESAIIIVSTHLDKGRKSQSLDSIREEIRSKYSCRDGFPDIAEIVEVTGTTPEGEGIKELRHAIYKTALGMRIKKRWGSGAVTSTSLIGQMIPRTFTILQEIIASGADRCKRSIPPLPPIMKDAELTSHIKKIPDNKIETGQDIEEAAEFLSISGTLVHFSDHLQGLTSLYFLDPVWLYDILSNVANINSSYVKEGRIHRSSLEEQFKKSGFGEGRFEEYQQLLQRLEIVLPISRIEYLIPSRLPKEKPGQDFSPVLEDGGNTFQVLERLYKLPYTPPGFWSRLVSRVYVFLKFLGENGGRKVKAIAKRDLRRGVQIKRSSRLRQSMRVGLKLSRTNIMYWQQGVSVQHNTGQILLKPITFLGDKPGICVRISCHIGEFQPMGFMVDQIENLIKEWYPGLLGVDEFTGKPLIERLVPCPVCRKLSVQTERPLAMTHNLESDEVCHHFSVSKLALSATMKGMEHAECPRHQEGLKLRKLIPDLYLIDLPVGMLNKKDFDFDPRVSPSLGSGGYGEVFKAQFRREDVAVKMLIKSTFFNSRTDSGLHSSADEDSKKSSAGSDRSDSGKQSVSPKSYDENNADVNAIFVMEGFSNLRGEVATMSKLRHPCIIHLIGISIQHLCFAMELAPLGDLASLLKREMEAQRGFFTINSKIYRTILDRVLTFKIAMQIARGVSYLHKQRVIYSDLKTDNVLLYSMDVEAPVNIKLTDYGIARSMDLQGARGQAGPTGFCAPEIQRGRTFTEKVDWFSYGMLIYHLMSGAWPYDNLKSAVEVRNAVNMGIKPGFQFRDYTIVSLFPNLERLMMKCWQDNPLKRPNGEDIAGMMQDASFTCLRNVLRFDMEEITCIHPGASEISYVDDEMELVAKDTDTNLEDHLKAGEDEKQKRCHSPRVRKQFNRNCERLWLWTGEGGSRRCTKIHIRFFNEGELYPKSIVGSRANCLVQVGLWELVGTKDNSIQLFGPPDVGPQHIVHQHDFQLDAEVVCLCYQPIKDKTIQGHLFAGLADGHLVIFNHAAPETNRTSVGSRSSTHEPCWFKTKTLTFENKRCSHLELVVEREELWIACGTKLRVLSTEIMLLDAAITVTSRAEHTILGLAHHHDNLFCIIDRSSRVLQYSMATRQLVQILQCGRFELEKGVSLIADEEEEVGEVEEVEEDSKSSPSSDSSEDKEMSFRDSYYSTPEQQMQPSSTLPAPPKRTITASCKHPGNSRDDAGLHRPFSEGSDRRRCSVSIPEVQAILTVKDTLWIGTTHGDIIIMCVDPNNRQGFKFGEVLAVMGLFLEKDDKKQPIKQLMRAGEEHVVAWQELKLSSPGSLVSDTREDKLHHYQLLVWQAWGSEDVGKFDHIHTMLNGAEQLSN</sequence>
<comment type="cofactor">
    <cofactor evidence="1">
        <name>Mg(2+)</name>
        <dbReference type="ChEBI" id="CHEBI:18420"/>
    </cofactor>
</comment>
<dbReference type="PROSITE" id="PS51424">
    <property type="entry name" value="ROC"/>
    <property type="match status" value="1"/>
</dbReference>
<evidence type="ECO:0000256" key="3">
    <source>
        <dbReference type="ARBA" id="ARBA00022527"/>
    </source>
</evidence>
<evidence type="ECO:0000256" key="2">
    <source>
        <dbReference type="ARBA" id="ARBA00012513"/>
    </source>
</evidence>